<reference evidence="6 7" key="1">
    <citation type="submission" date="2023-11" db="EMBL/GenBank/DDBJ databases">
        <title>MicrobeMod: A computational toolkit for identifying prokaryotic methylation and restriction-modification with nanopore sequencing.</title>
        <authorList>
            <person name="Crits-Christoph A."/>
            <person name="Kang S.C."/>
            <person name="Lee H."/>
            <person name="Ostrov N."/>
        </authorList>
    </citation>
    <scope>NUCLEOTIDE SEQUENCE [LARGE SCALE GENOMIC DNA]</scope>
    <source>
        <strain evidence="6 7">ATCC 14820</strain>
    </source>
</reference>
<keyword evidence="7" id="KW-1185">Reference proteome</keyword>
<dbReference type="InterPro" id="IPR036249">
    <property type="entry name" value="Thioredoxin-like_sf"/>
</dbReference>
<evidence type="ECO:0000256" key="4">
    <source>
        <dbReference type="ARBA" id="ARBA00023284"/>
    </source>
</evidence>
<dbReference type="PANTHER" id="PTHR13887:SF14">
    <property type="entry name" value="DISULFIDE BOND FORMATION PROTEIN D"/>
    <property type="match status" value="1"/>
</dbReference>
<dbReference type="InterPro" id="IPR017937">
    <property type="entry name" value="Thioredoxin_CS"/>
</dbReference>
<dbReference type="PROSITE" id="PS00194">
    <property type="entry name" value="THIOREDOXIN_1"/>
    <property type="match status" value="1"/>
</dbReference>
<dbReference type="CDD" id="cd03023">
    <property type="entry name" value="DsbA_Com1_like"/>
    <property type="match status" value="1"/>
</dbReference>
<dbReference type="Proteomes" id="UP001279660">
    <property type="component" value="Unassembled WGS sequence"/>
</dbReference>
<evidence type="ECO:0000256" key="1">
    <source>
        <dbReference type="ARBA" id="ARBA00022729"/>
    </source>
</evidence>
<keyword evidence="1" id="KW-0732">Signal</keyword>
<dbReference type="InterPro" id="IPR041205">
    <property type="entry name" value="ScsC_N"/>
</dbReference>
<dbReference type="InterPro" id="IPR013766">
    <property type="entry name" value="Thioredoxin_domain"/>
</dbReference>
<dbReference type="Pfam" id="PF18312">
    <property type="entry name" value="ScsC_N"/>
    <property type="match status" value="1"/>
</dbReference>
<sequence length="241" mass="25263">MRLSWTVFATALIAALLGAAAFAGIERVVPAAAGERARVEGVVHDYVLAHPEIIPEALDRLRDRAHADTIASNRDAILKPFGSAWAGNPAGDVTLVEYFDYNCGYCRASLPAIAALLKSDPKIRIVYREFPILAQSSVDAARMSLAAADQGKFQQFHDALYAGGQVSPQSIAAAAKAAGVDQARAAAFAPKADAEIAQNQTIARALGLTGTPSWVIGSKVVSSALPLDELQKAVAEARAGK</sequence>
<dbReference type="PROSITE" id="PS51352">
    <property type="entry name" value="THIOREDOXIN_2"/>
    <property type="match status" value="1"/>
</dbReference>
<evidence type="ECO:0000259" key="5">
    <source>
        <dbReference type="PROSITE" id="PS51352"/>
    </source>
</evidence>
<dbReference type="Pfam" id="PF01323">
    <property type="entry name" value="DSBA"/>
    <property type="match status" value="1"/>
</dbReference>
<name>A0ABU4PQV6_9SPHN</name>
<dbReference type="PANTHER" id="PTHR13887">
    <property type="entry name" value="GLUTATHIONE S-TRANSFERASE KAPPA"/>
    <property type="match status" value="1"/>
</dbReference>
<evidence type="ECO:0000313" key="6">
    <source>
        <dbReference type="EMBL" id="MDX5985794.1"/>
    </source>
</evidence>
<evidence type="ECO:0000256" key="2">
    <source>
        <dbReference type="ARBA" id="ARBA00023002"/>
    </source>
</evidence>
<dbReference type="Gene3D" id="3.40.30.10">
    <property type="entry name" value="Glutaredoxin"/>
    <property type="match status" value="1"/>
</dbReference>
<keyword evidence="3" id="KW-1015">Disulfide bond</keyword>
<feature type="domain" description="Thioredoxin" evidence="5">
    <location>
        <begin position="23"/>
        <end position="239"/>
    </location>
</feature>
<dbReference type="InterPro" id="IPR001853">
    <property type="entry name" value="DSBA-like_thioredoxin_dom"/>
</dbReference>
<accession>A0ABU4PQV6</accession>
<keyword evidence="2" id="KW-0560">Oxidoreductase</keyword>
<organism evidence="6 7">
    <name type="scientific">Sphingomonas echinoides</name>
    <dbReference type="NCBI Taxonomy" id="59803"/>
    <lineage>
        <taxon>Bacteria</taxon>
        <taxon>Pseudomonadati</taxon>
        <taxon>Pseudomonadota</taxon>
        <taxon>Alphaproteobacteria</taxon>
        <taxon>Sphingomonadales</taxon>
        <taxon>Sphingomonadaceae</taxon>
        <taxon>Sphingomonas</taxon>
    </lineage>
</organism>
<keyword evidence="4" id="KW-0676">Redox-active center</keyword>
<evidence type="ECO:0000313" key="7">
    <source>
        <dbReference type="Proteomes" id="UP001279660"/>
    </source>
</evidence>
<protein>
    <submittedName>
        <fullName evidence="6">DsbA family protein</fullName>
    </submittedName>
</protein>
<evidence type="ECO:0000256" key="3">
    <source>
        <dbReference type="ARBA" id="ARBA00023157"/>
    </source>
</evidence>
<dbReference type="SUPFAM" id="SSF52833">
    <property type="entry name" value="Thioredoxin-like"/>
    <property type="match status" value="1"/>
</dbReference>
<gene>
    <name evidence="6" type="ORF">SIL82_16185</name>
</gene>
<dbReference type="EMBL" id="JAWXXV010000001">
    <property type="protein sequence ID" value="MDX5985794.1"/>
    <property type="molecule type" value="Genomic_DNA"/>
</dbReference>
<dbReference type="RefSeq" id="WP_010407391.1">
    <property type="nucleotide sequence ID" value="NZ_JAWXXV010000001.1"/>
</dbReference>
<comment type="caution">
    <text evidence="6">The sequence shown here is derived from an EMBL/GenBank/DDBJ whole genome shotgun (WGS) entry which is preliminary data.</text>
</comment>
<proteinExistence type="predicted"/>